<organism evidence="1 2">
    <name type="scientific">Smittium mucronatum</name>
    <dbReference type="NCBI Taxonomy" id="133383"/>
    <lineage>
        <taxon>Eukaryota</taxon>
        <taxon>Fungi</taxon>
        <taxon>Fungi incertae sedis</taxon>
        <taxon>Zoopagomycota</taxon>
        <taxon>Kickxellomycotina</taxon>
        <taxon>Harpellomycetes</taxon>
        <taxon>Harpellales</taxon>
        <taxon>Legeriomycetaceae</taxon>
        <taxon>Smittium</taxon>
    </lineage>
</organism>
<gene>
    <name evidence="1" type="ORF">AYI68_g383</name>
</gene>
<sequence length="85" mass="9894">MSEDTNTKLNELTALVRQLMLEREPQLNEEDPFVTSRIPVTEFSVYTELSEALPSIEEDFFRTPLSEEDRKTALYTCPKTSLMNY</sequence>
<evidence type="ECO:0000313" key="2">
    <source>
        <dbReference type="Proteomes" id="UP000187455"/>
    </source>
</evidence>
<proteinExistence type="predicted"/>
<feature type="non-terminal residue" evidence="1">
    <location>
        <position position="85"/>
    </location>
</feature>
<name>A0A1R0H881_9FUNG</name>
<dbReference type="EMBL" id="LSSL01000114">
    <property type="protein sequence ID" value="OLY85422.1"/>
    <property type="molecule type" value="Genomic_DNA"/>
</dbReference>
<comment type="caution">
    <text evidence="1">The sequence shown here is derived from an EMBL/GenBank/DDBJ whole genome shotgun (WGS) entry which is preliminary data.</text>
</comment>
<protein>
    <submittedName>
        <fullName evidence="1">Uncharacterized protein</fullName>
    </submittedName>
</protein>
<keyword evidence="2" id="KW-1185">Reference proteome</keyword>
<dbReference type="OrthoDB" id="5545891at2759"/>
<evidence type="ECO:0000313" key="1">
    <source>
        <dbReference type="EMBL" id="OLY85422.1"/>
    </source>
</evidence>
<accession>A0A1R0H881</accession>
<reference evidence="1 2" key="1">
    <citation type="journal article" date="2016" name="Mol. Biol. Evol.">
        <title>Genome-Wide Survey of Gut Fungi (Harpellales) Reveals the First Horizontally Transferred Ubiquitin Gene from a Mosquito Host.</title>
        <authorList>
            <person name="Wang Y."/>
            <person name="White M.M."/>
            <person name="Kvist S."/>
            <person name="Moncalvo J.M."/>
        </authorList>
    </citation>
    <scope>NUCLEOTIDE SEQUENCE [LARGE SCALE GENOMIC DNA]</scope>
    <source>
        <strain evidence="1 2">ALG-7-W6</strain>
    </source>
</reference>
<dbReference type="AlphaFoldDB" id="A0A1R0H881"/>
<dbReference type="Proteomes" id="UP000187455">
    <property type="component" value="Unassembled WGS sequence"/>
</dbReference>